<feature type="region of interest" description="Disordered" evidence="1">
    <location>
        <begin position="1"/>
        <end position="33"/>
    </location>
</feature>
<dbReference type="Proteomes" id="UP001497444">
    <property type="component" value="Chromosome 14"/>
</dbReference>
<keyword evidence="3" id="KW-1185">Reference proteome</keyword>
<sequence>MRLPYGDSSLRTDHSSSRRMQSDGTSNGRSSGCIQIGTIFGILYSRALKKLREVAEVVDLLSWNKDA</sequence>
<organism evidence="2 3">
    <name type="scientific">Sphagnum jensenii</name>
    <dbReference type="NCBI Taxonomy" id="128206"/>
    <lineage>
        <taxon>Eukaryota</taxon>
        <taxon>Viridiplantae</taxon>
        <taxon>Streptophyta</taxon>
        <taxon>Embryophyta</taxon>
        <taxon>Bryophyta</taxon>
        <taxon>Sphagnophytina</taxon>
        <taxon>Sphagnopsida</taxon>
        <taxon>Sphagnales</taxon>
        <taxon>Sphagnaceae</taxon>
        <taxon>Sphagnum</taxon>
    </lineage>
</organism>
<dbReference type="EMBL" id="OZ020109">
    <property type="protein sequence ID" value="CAK9262005.1"/>
    <property type="molecule type" value="Genomic_DNA"/>
</dbReference>
<protein>
    <submittedName>
        <fullName evidence="2">Uncharacterized protein</fullName>
    </submittedName>
</protein>
<evidence type="ECO:0000313" key="3">
    <source>
        <dbReference type="Proteomes" id="UP001497444"/>
    </source>
</evidence>
<evidence type="ECO:0000313" key="2">
    <source>
        <dbReference type="EMBL" id="CAK9262005.1"/>
    </source>
</evidence>
<proteinExistence type="predicted"/>
<name>A0ABP0W9J7_9BRYO</name>
<reference evidence="2" key="1">
    <citation type="submission" date="2024-02" db="EMBL/GenBank/DDBJ databases">
        <authorList>
            <consortium name="ELIXIR-Norway"/>
            <consortium name="Elixir Norway"/>
        </authorList>
    </citation>
    <scope>NUCLEOTIDE SEQUENCE</scope>
</reference>
<accession>A0ABP0W9J7</accession>
<gene>
    <name evidence="2" type="ORF">CSSPJE1EN1_LOCUS7483</name>
</gene>
<feature type="compositionally biased region" description="Polar residues" evidence="1">
    <location>
        <begin position="18"/>
        <end position="33"/>
    </location>
</feature>
<evidence type="ECO:0000256" key="1">
    <source>
        <dbReference type="SAM" id="MobiDB-lite"/>
    </source>
</evidence>